<reference evidence="1" key="2">
    <citation type="submission" date="2020-09" db="EMBL/GenBank/DDBJ databases">
        <authorList>
            <person name="Sun Q."/>
            <person name="Zhou Y."/>
        </authorList>
    </citation>
    <scope>NUCLEOTIDE SEQUENCE</scope>
    <source>
        <strain evidence="1">CGMCC 1.15367</strain>
    </source>
</reference>
<evidence type="ECO:0000313" key="2">
    <source>
        <dbReference type="Proteomes" id="UP000644699"/>
    </source>
</evidence>
<dbReference type="EMBL" id="BMIQ01000007">
    <property type="protein sequence ID" value="GGE16688.1"/>
    <property type="molecule type" value="Genomic_DNA"/>
</dbReference>
<proteinExistence type="predicted"/>
<dbReference type="Proteomes" id="UP000644699">
    <property type="component" value="Unassembled WGS sequence"/>
</dbReference>
<keyword evidence="2" id="KW-1185">Reference proteome</keyword>
<organism evidence="1 2">
    <name type="scientific">Aureimonas endophytica</name>
    <dbReference type="NCBI Taxonomy" id="2027858"/>
    <lineage>
        <taxon>Bacteria</taxon>
        <taxon>Pseudomonadati</taxon>
        <taxon>Pseudomonadota</taxon>
        <taxon>Alphaproteobacteria</taxon>
        <taxon>Hyphomicrobiales</taxon>
        <taxon>Aurantimonadaceae</taxon>
        <taxon>Aureimonas</taxon>
    </lineage>
</organism>
<comment type="caution">
    <text evidence="1">The sequence shown here is derived from an EMBL/GenBank/DDBJ whole genome shotgun (WGS) entry which is preliminary data.</text>
</comment>
<gene>
    <name evidence="1" type="ORF">GCM10011390_39710</name>
</gene>
<dbReference type="AlphaFoldDB" id="A0A916ZY55"/>
<accession>A0A916ZY55</accession>
<sequence>MVPGGSQALFDEGVAVLARDLSAEVLEADRKPPMDQVAAAGSSGYEEFRSGLQGAARRLLAVRYDGADPGFLFPARLELADGRG</sequence>
<evidence type="ECO:0000313" key="1">
    <source>
        <dbReference type="EMBL" id="GGE16688.1"/>
    </source>
</evidence>
<name>A0A916ZY55_9HYPH</name>
<protein>
    <submittedName>
        <fullName evidence="1">Uncharacterized protein</fullName>
    </submittedName>
</protein>
<reference evidence="1" key="1">
    <citation type="journal article" date="2014" name="Int. J. Syst. Evol. Microbiol.">
        <title>Complete genome sequence of Corynebacterium casei LMG S-19264T (=DSM 44701T), isolated from a smear-ripened cheese.</title>
        <authorList>
            <consortium name="US DOE Joint Genome Institute (JGI-PGF)"/>
            <person name="Walter F."/>
            <person name="Albersmeier A."/>
            <person name="Kalinowski J."/>
            <person name="Ruckert C."/>
        </authorList>
    </citation>
    <scope>NUCLEOTIDE SEQUENCE</scope>
    <source>
        <strain evidence="1">CGMCC 1.15367</strain>
    </source>
</reference>